<keyword evidence="5 6" id="KW-0472">Membrane</keyword>
<evidence type="ECO:0000256" key="6">
    <source>
        <dbReference type="SAM" id="Phobius"/>
    </source>
</evidence>
<gene>
    <name evidence="7" type="ORF">SLEP1_g8073</name>
</gene>
<feature type="transmembrane region" description="Helical" evidence="6">
    <location>
        <begin position="80"/>
        <end position="107"/>
    </location>
</feature>
<protein>
    <recommendedName>
        <fullName evidence="9">Cold acclimation protein</fullName>
    </recommendedName>
</protein>
<proteinExistence type="inferred from homology"/>
<organism evidence="7 8">
    <name type="scientific">Rubroshorea leprosula</name>
    <dbReference type="NCBI Taxonomy" id="152421"/>
    <lineage>
        <taxon>Eukaryota</taxon>
        <taxon>Viridiplantae</taxon>
        <taxon>Streptophyta</taxon>
        <taxon>Embryophyta</taxon>
        <taxon>Tracheophyta</taxon>
        <taxon>Spermatophyta</taxon>
        <taxon>Magnoliopsida</taxon>
        <taxon>eudicotyledons</taxon>
        <taxon>Gunneridae</taxon>
        <taxon>Pentapetalae</taxon>
        <taxon>rosids</taxon>
        <taxon>malvids</taxon>
        <taxon>Malvales</taxon>
        <taxon>Dipterocarpaceae</taxon>
        <taxon>Rubroshorea</taxon>
    </lineage>
</organism>
<evidence type="ECO:0000313" key="7">
    <source>
        <dbReference type="EMBL" id="GKU94608.1"/>
    </source>
</evidence>
<dbReference type="Proteomes" id="UP001054252">
    <property type="component" value="Unassembled WGS sequence"/>
</dbReference>
<dbReference type="GO" id="GO:0016020">
    <property type="term" value="C:membrane"/>
    <property type="evidence" value="ECO:0007669"/>
    <property type="project" value="UniProtKB-SubCell"/>
</dbReference>
<keyword evidence="3 6" id="KW-0812">Transmembrane</keyword>
<dbReference type="PANTHER" id="PTHR33596">
    <property type="entry name" value="COLD-REGULATED 413 PLASMA MEMBRANE PROTEIN 2"/>
    <property type="match status" value="1"/>
</dbReference>
<feature type="transmembrane region" description="Helical" evidence="6">
    <location>
        <begin position="52"/>
        <end position="73"/>
    </location>
</feature>
<feature type="transmembrane region" description="Helical" evidence="6">
    <location>
        <begin position="150"/>
        <end position="169"/>
    </location>
</feature>
<evidence type="ECO:0000256" key="4">
    <source>
        <dbReference type="ARBA" id="ARBA00022989"/>
    </source>
</evidence>
<name>A0AAV5I0J4_9ROSI</name>
<dbReference type="AlphaFoldDB" id="A0AAV5I0J4"/>
<keyword evidence="8" id="KW-1185">Reference proteome</keyword>
<keyword evidence="4 6" id="KW-1133">Transmembrane helix</keyword>
<reference evidence="7 8" key="1">
    <citation type="journal article" date="2021" name="Commun. Biol.">
        <title>The genome of Shorea leprosula (Dipterocarpaceae) highlights the ecological relevance of drought in aseasonal tropical rainforests.</title>
        <authorList>
            <person name="Ng K.K.S."/>
            <person name="Kobayashi M.J."/>
            <person name="Fawcett J.A."/>
            <person name="Hatakeyama M."/>
            <person name="Paape T."/>
            <person name="Ng C.H."/>
            <person name="Ang C.C."/>
            <person name="Tnah L.H."/>
            <person name="Lee C.T."/>
            <person name="Nishiyama T."/>
            <person name="Sese J."/>
            <person name="O'Brien M.J."/>
            <person name="Copetti D."/>
            <person name="Mohd Noor M.I."/>
            <person name="Ong R.C."/>
            <person name="Putra M."/>
            <person name="Sireger I.Z."/>
            <person name="Indrioko S."/>
            <person name="Kosugi Y."/>
            <person name="Izuno A."/>
            <person name="Isagi Y."/>
            <person name="Lee S.L."/>
            <person name="Shimizu K.K."/>
        </authorList>
    </citation>
    <scope>NUCLEOTIDE SEQUENCE [LARGE SCALE GENOMIC DNA]</scope>
    <source>
        <strain evidence="7">214</strain>
    </source>
</reference>
<sequence>MKRKMGNLGVQEMDAGVVGVELTRSWASLQWGGTISALLLLLLNRIGPRSHIQTNLLVIYLFISFPTALFKILRGQFGRWVALLAVALHLFLPKTFPVSRFILFVITPDWVADGVRDNIVGDILCLIIGVLLCIAKICEIGGLWNFECSFNCSAYFLVISLLFLFTILYL</sequence>
<evidence type="ECO:0000256" key="5">
    <source>
        <dbReference type="ARBA" id="ARBA00023136"/>
    </source>
</evidence>
<comment type="caution">
    <text evidence="7">The sequence shown here is derived from an EMBL/GenBank/DDBJ whole genome shotgun (WGS) entry which is preliminary data.</text>
</comment>
<evidence type="ECO:0000256" key="2">
    <source>
        <dbReference type="ARBA" id="ARBA00005852"/>
    </source>
</evidence>
<dbReference type="Pfam" id="PF05562">
    <property type="entry name" value="WCOR413"/>
    <property type="match status" value="1"/>
</dbReference>
<evidence type="ECO:0000256" key="3">
    <source>
        <dbReference type="ARBA" id="ARBA00022692"/>
    </source>
</evidence>
<dbReference type="InterPro" id="IPR008892">
    <property type="entry name" value="COR413"/>
</dbReference>
<dbReference type="PANTHER" id="PTHR33596:SF4">
    <property type="entry name" value="COLD-REGULATED 413 PLASMA MEMBRANE PROTEIN 4-LIKE"/>
    <property type="match status" value="1"/>
</dbReference>
<evidence type="ECO:0008006" key="9">
    <source>
        <dbReference type="Google" id="ProtNLM"/>
    </source>
</evidence>
<accession>A0AAV5I0J4</accession>
<evidence type="ECO:0000313" key="8">
    <source>
        <dbReference type="Proteomes" id="UP001054252"/>
    </source>
</evidence>
<comment type="subcellular location">
    <subcellularLocation>
        <location evidence="1">Membrane</location>
        <topology evidence="1">Multi-pass membrane protein</topology>
    </subcellularLocation>
</comment>
<evidence type="ECO:0000256" key="1">
    <source>
        <dbReference type="ARBA" id="ARBA00004141"/>
    </source>
</evidence>
<feature type="transmembrane region" description="Helical" evidence="6">
    <location>
        <begin position="119"/>
        <end position="138"/>
    </location>
</feature>
<dbReference type="EMBL" id="BPVZ01000008">
    <property type="protein sequence ID" value="GKU94608.1"/>
    <property type="molecule type" value="Genomic_DNA"/>
</dbReference>
<comment type="similarity">
    <text evidence="2">Belongs to the Cold-regulated 413 protein family.</text>
</comment>